<dbReference type="Gene3D" id="1.20.5.1700">
    <property type="match status" value="1"/>
</dbReference>
<feature type="compositionally biased region" description="Polar residues" evidence="2">
    <location>
        <begin position="383"/>
        <end position="395"/>
    </location>
</feature>
<keyword evidence="4" id="KW-1185">Reference proteome</keyword>
<proteinExistence type="predicted"/>
<dbReference type="VEuPathDB" id="TriTrypDB:BSAL_52315"/>
<dbReference type="Proteomes" id="UP000051952">
    <property type="component" value="Unassembled WGS sequence"/>
</dbReference>
<feature type="compositionally biased region" description="Polar residues" evidence="2">
    <location>
        <begin position="98"/>
        <end position="116"/>
    </location>
</feature>
<gene>
    <name evidence="3" type="ORF">BSAL_52315</name>
</gene>
<feature type="compositionally biased region" description="Basic and acidic residues" evidence="2">
    <location>
        <begin position="118"/>
        <end position="129"/>
    </location>
</feature>
<keyword evidence="1" id="KW-0175">Coiled coil</keyword>
<feature type="region of interest" description="Disordered" evidence="2">
    <location>
        <begin position="55"/>
        <end position="76"/>
    </location>
</feature>
<reference evidence="4" key="1">
    <citation type="submission" date="2015-09" db="EMBL/GenBank/DDBJ databases">
        <authorList>
            <consortium name="Pathogen Informatics"/>
        </authorList>
    </citation>
    <scope>NUCLEOTIDE SEQUENCE [LARGE SCALE GENOMIC DNA]</scope>
    <source>
        <strain evidence="4">Lake Konstanz</strain>
    </source>
</reference>
<evidence type="ECO:0000256" key="1">
    <source>
        <dbReference type="SAM" id="Coils"/>
    </source>
</evidence>
<feature type="region of interest" description="Disordered" evidence="2">
    <location>
        <begin position="412"/>
        <end position="477"/>
    </location>
</feature>
<feature type="coiled-coil region" evidence="1">
    <location>
        <begin position="243"/>
        <end position="298"/>
    </location>
</feature>
<dbReference type="AlphaFoldDB" id="A0A0S4IL33"/>
<dbReference type="EMBL" id="CYKH01000080">
    <property type="protein sequence ID" value="CUE70082.1"/>
    <property type="molecule type" value="Genomic_DNA"/>
</dbReference>
<evidence type="ECO:0000313" key="3">
    <source>
        <dbReference type="EMBL" id="CUE70082.1"/>
    </source>
</evidence>
<sequence length="557" mass="60831">MSFSACAKCGVRLSAPSMAYHQQMCGKQTGAPAAAGTTPHGNGAHPVVPFVLPAQGPMMGGQMQPVQSSAGHSPFQQHTRLNRDELNALRQEVYLGSASRSPPTQHHGRSQQQQPLHHNAEETANDRRSHSSGQYKAEFKAGPPYVPERSADPLNQSIGSDEGPPQRSAPRGASRKRSSRLAASSSPGGDRSPRASSSSFVNVLAGRLEDLMDAFEEHGEYCRSEFVHIENAITRQQKQHQGAATANKTLEELSSVVKELRDDVRASADEIISLRRDMKALSEENGRLRDELRKVKTSTTTNVASGVVAADDDFIELKAEVLRLRGHLESSQREAQQHLRDMRAIRDECMDEATSSKRDSRLVGRELEVVREEIDALRKKSATAMSDSSMQSRPQSAVGKSVALTVQHHAPIALPRRSASGGTGGPPARQGKFTERSTSGDYLTADDSDQQIPGGHYQQQQRGAALSQQQLQHRSRYYPAAQSISDQFDTSVQMMHRDTENMIARAMQHKRPAAVVSSRSLSRGQDDDTTHHQRGGGGSVSPEQRNHIPIAHASLRN</sequence>
<feature type="region of interest" description="Disordered" evidence="2">
    <location>
        <begin position="378"/>
        <end position="398"/>
    </location>
</feature>
<evidence type="ECO:0000313" key="4">
    <source>
        <dbReference type="Proteomes" id="UP000051952"/>
    </source>
</evidence>
<organism evidence="3 4">
    <name type="scientific">Bodo saltans</name>
    <name type="common">Flagellated protozoan</name>
    <dbReference type="NCBI Taxonomy" id="75058"/>
    <lineage>
        <taxon>Eukaryota</taxon>
        <taxon>Discoba</taxon>
        <taxon>Euglenozoa</taxon>
        <taxon>Kinetoplastea</taxon>
        <taxon>Metakinetoplastina</taxon>
        <taxon>Eubodonida</taxon>
        <taxon>Bodonidae</taxon>
        <taxon>Bodo</taxon>
    </lineage>
</organism>
<feature type="region of interest" description="Disordered" evidence="2">
    <location>
        <begin position="509"/>
        <end position="557"/>
    </location>
</feature>
<feature type="region of interest" description="Disordered" evidence="2">
    <location>
        <begin position="98"/>
        <end position="198"/>
    </location>
</feature>
<protein>
    <submittedName>
        <fullName evidence="3">Uncharacterized protein</fullName>
    </submittedName>
</protein>
<evidence type="ECO:0000256" key="2">
    <source>
        <dbReference type="SAM" id="MobiDB-lite"/>
    </source>
</evidence>
<feature type="compositionally biased region" description="Polar residues" evidence="2">
    <location>
        <begin position="64"/>
        <end position="76"/>
    </location>
</feature>
<feature type="compositionally biased region" description="Low complexity" evidence="2">
    <location>
        <begin position="450"/>
        <end position="472"/>
    </location>
</feature>
<name>A0A0S4IL33_BODSA</name>
<accession>A0A0S4IL33</accession>